<gene>
    <name evidence="1" type="primary">ORF22782</name>
</gene>
<protein>
    <submittedName>
        <fullName evidence="1">Uncharacterized protein</fullName>
    </submittedName>
</protein>
<dbReference type="AlphaFoldDB" id="A0A0B6YDZ9"/>
<organism evidence="1">
    <name type="scientific">Arion vulgaris</name>
    <dbReference type="NCBI Taxonomy" id="1028688"/>
    <lineage>
        <taxon>Eukaryota</taxon>
        <taxon>Metazoa</taxon>
        <taxon>Spiralia</taxon>
        <taxon>Lophotrochozoa</taxon>
        <taxon>Mollusca</taxon>
        <taxon>Gastropoda</taxon>
        <taxon>Heterobranchia</taxon>
        <taxon>Euthyneura</taxon>
        <taxon>Panpulmonata</taxon>
        <taxon>Eupulmonata</taxon>
        <taxon>Stylommatophora</taxon>
        <taxon>Helicina</taxon>
        <taxon>Arionoidea</taxon>
        <taxon>Arionidae</taxon>
        <taxon>Arion</taxon>
    </lineage>
</organism>
<feature type="non-terminal residue" evidence="1">
    <location>
        <position position="70"/>
    </location>
</feature>
<name>A0A0B6YDZ9_9EUPU</name>
<feature type="non-terminal residue" evidence="1">
    <location>
        <position position="1"/>
    </location>
</feature>
<sequence>PNFVSINPKITSWSTLMNFVTYINYTQSAICLDFADLGNRKLLLVIKKGKLANIAKNSSDDECDDVRLMP</sequence>
<dbReference type="EMBL" id="HACG01007567">
    <property type="protein sequence ID" value="CEK54432.1"/>
    <property type="molecule type" value="Transcribed_RNA"/>
</dbReference>
<proteinExistence type="predicted"/>
<accession>A0A0B6YDZ9</accession>
<reference evidence="1" key="1">
    <citation type="submission" date="2014-12" db="EMBL/GenBank/DDBJ databases">
        <title>Insight into the proteome of Arion vulgaris.</title>
        <authorList>
            <person name="Aradska J."/>
            <person name="Bulat T."/>
            <person name="Smidak R."/>
            <person name="Sarate P."/>
            <person name="Gangsoo J."/>
            <person name="Sialana F."/>
            <person name="Bilban M."/>
            <person name="Lubec G."/>
        </authorList>
    </citation>
    <scope>NUCLEOTIDE SEQUENCE</scope>
    <source>
        <tissue evidence="1">Skin</tissue>
    </source>
</reference>
<evidence type="ECO:0000313" key="1">
    <source>
        <dbReference type="EMBL" id="CEK54432.1"/>
    </source>
</evidence>